<organism evidence="1 2">
    <name type="scientific">Cerrena zonata</name>
    <dbReference type="NCBI Taxonomy" id="2478898"/>
    <lineage>
        <taxon>Eukaryota</taxon>
        <taxon>Fungi</taxon>
        <taxon>Dikarya</taxon>
        <taxon>Basidiomycota</taxon>
        <taxon>Agaricomycotina</taxon>
        <taxon>Agaricomycetes</taxon>
        <taxon>Polyporales</taxon>
        <taxon>Cerrenaceae</taxon>
        <taxon>Cerrena</taxon>
    </lineage>
</organism>
<proteinExistence type="predicted"/>
<evidence type="ECO:0000313" key="1">
    <source>
        <dbReference type="EMBL" id="KAK7679234.1"/>
    </source>
</evidence>
<dbReference type="AlphaFoldDB" id="A0AAW0FJX2"/>
<gene>
    <name evidence="1" type="ORF">QCA50_017812</name>
</gene>
<accession>A0AAW0FJX2</accession>
<dbReference type="InterPro" id="IPR040521">
    <property type="entry name" value="KDZ"/>
</dbReference>
<comment type="caution">
    <text evidence="1">The sequence shown here is derived from an EMBL/GenBank/DDBJ whole genome shotgun (WGS) entry which is preliminary data.</text>
</comment>
<dbReference type="Proteomes" id="UP001385951">
    <property type="component" value="Unassembled WGS sequence"/>
</dbReference>
<reference evidence="1 2" key="1">
    <citation type="submission" date="2022-09" db="EMBL/GenBank/DDBJ databases">
        <authorList>
            <person name="Palmer J.M."/>
        </authorList>
    </citation>
    <scope>NUCLEOTIDE SEQUENCE [LARGE SCALE GENOMIC DNA]</scope>
    <source>
        <strain evidence="1 2">DSM 7382</strain>
    </source>
</reference>
<dbReference type="EMBL" id="JASBNA010000062">
    <property type="protein sequence ID" value="KAK7679234.1"/>
    <property type="molecule type" value="Genomic_DNA"/>
</dbReference>
<name>A0AAW0FJX2_9APHY</name>
<sequence>MCQYWTNFLTRTNAVKDLIKLNDNLNIKRGIGLFHVHGHMKECYARYAPTFIPGAGMLDGEIIETLWHILNYTASSARAMSWFHRQEYLDCHIGDSNWKKLTRMVATLIRKRKACILQREDSEEYFAKLSEFVGPARVAKWGEEEQLMPSQRDESPEVMDRLDVSEEKAQGKIEIQRRLAETEDESTLSNGTAAWLALGLKLEEQQIELLNDVRKRIPNQLMRGNLLFSRSVVDCSQKSTRSLLSQSIILVV</sequence>
<protein>
    <submittedName>
        <fullName evidence="1">Uncharacterized protein</fullName>
    </submittedName>
</protein>
<evidence type="ECO:0000313" key="2">
    <source>
        <dbReference type="Proteomes" id="UP001385951"/>
    </source>
</evidence>
<dbReference type="Pfam" id="PF18758">
    <property type="entry name" value="KDZ"/>
    <property type="match status" value="1"/>
</dbReference>
<keyword evidence="2" id="KW-1185">Reference proteome</keyword>